<keyword evidence="11" id="KW-1185">Reference proteome</keyword>
<sequence>MFAMRKPSKRRRRQPTPVRRWQVSISLSFLVALFSVVRAQNGLFSDVFSPDSIMGASAAGRGAPTSTPPGFSDQSAYVGLSAAGALVAVGDFDRDRFVDLVMLNSQTLRDLSILFWDHDAFAFRHRGHGVRLSEFDEQDKKFGVKPMGKVVGVHVADFGNDGTLDVLLHDDTQGRLFFGDGHGNFNASSPIIIPELPLESAVVDANADLIPDVFVAFRNGTRGFWVFERETATKEEGDDEPLSQEGKMVFRPWVGGANRASDGTDCVVLDPVSISFVDMDGDCLPDLVIPTSCGIEVWSNPATSDRSFWDLAVSRTSAESDLKLIGLEVFNNAHGDQSMVFADFNSDGAIDIGVPNSNRRDLLIHLNIQKKRTADALCARDSEWTLARRIGLSSGLNLGVRKIGRFFGSIGVPPSLHIGDYDLDGMPDIMVIDSSSKRPVLFRNEGKWDNKHNSQSHFARMNANDEAGLSSGNSGAVTAMFFDTDESGRQDILVVRGSNETRLIWNQLQQQSDSLFFKGTMLSGRPYRSVPRPFSPVPGNTFKLSYIERGSRSHVTRTCSQCSQGGLWQLRTCNCQFGLMQIANYIETLWAGGGAGTRAWTNLMPNSMAVIWAETAERRGDTSLWWMEYFTQRRGSQMLRISALLIASLAVLAVAILVLQQRERKQDREYDEQERVQLFNFA</sequence>
<dbReference type="Pfam" id="PF23122">
    <property type="entry name" value="C2_ITFG1"/>
    <property type="match status" value="1"/>
</dbReference>
<dbReference type="Proteomes" id="UP000012073">
    <property type="component" value="Unassembled WGS sequence"/>
</dbReference>
<protein>
    <recommendedName>
        <fullName evidence="9">T-cell immunomodulatory protein TIP C2 domain-containing protein</fullName>
    </recommendedName>
</protein>
<gene>
    <name evidence="10" type="ORF">CHC_T00006854001</name>
</gene>
<name>R7QR67_CHOCR</name>
<dbReference type="PhylomeDB" id="R7QR67"/>
<comment type="similarity">
    <text evidence="2">Belongs to the TIP family.</text>
</comment>
<dbReference type="InterPro" id="IPR057089">
    <property type="entry name" value="C2_TIP"/>
</dbReference>
<keyword evidence="5 8" id="KW-1133">Transmembrane helix</keyword>
<proteinExistence type="inferred from homology"/>
<evidence type="ECO:0000256" key="8">
    <source>
        <dbReference type="SAM" id="Phobius"/>
    </source>
</evidence>
<dbReference type="Gramene" id="CDF39875">
    <property type="protein sequence ID" value="CDF39875"/>
    <property type="gene ID" value="CHC_T00006854001"/>
</dbReference>
<dbReference type="InterPro" id="IPR028994">
    <property type="entry name" value="Integrin_alpha_N"/>
</dbReference>
<evidence type="ECO:0000256" key="2">
    <source>
        <dbReference type="ARBA" id="ARBA00006496"/>
    </source>
</evidence>
<dbReference type="KEGG" id="ccp:CHC_T00006854001"/>
<dbReference type="RefSeq" id="XP_005710169.1">
    <property type="nucleotide sequence ID" value="XM_005710112.1"/>
</dbReference>
<evidence type="ECO:0000256" key="3">
    <source>
        <dbReference type="ARBA" id="ARBA00022692"/>
    </source>
</evidence>
<dbReference type="PANTHER" id="PTHR13412">
    <property type="entry name" value="T-CELL IMMUNOMODULATORY PROTEIN HOMOLOG"/>
    <property type="match status" value="1"/>
</dbReference>
<dbReference type="InterPro" id="IPR024881">
    <property type="entry name" value="Tip"/>
</dbReference>
<dbReference type="OMA" id="MDTELAN"/>
<evidence type="ECO:0000256" key="6">
    <source>
        <dbReference type="ARBA" id="ARBA00023136"/>
    </source>
</evidence>
<dbReference type="EMBL" id="HG002086">
    <property type="protein sequence ID" value="CDF39875.1"/>
    <property type="molecule type" value="Genomic_DNA"/>
</dbReference>
<evidence type="ECO:0000256" key="7">
    <source>
        <dbReference type="ARBA" id="ARBA00023180"/>
    </source>
</evidence>
<comment type="subcellular location">
    <subcellularLocation>
        <location evidence="1">Membrane</location>
        <topology evidence="1">Single-pass type I membrane protein</topology>
    </subcellularLocation>
</comment>
<evidence type="ECO:0000313" key="11">
    <source>
        <dbReference type="Proteomes" id="UP000012073"/>
    </source>
</evidence>
<feature type="transmembrane region" description="Helical" evidence="8">
    <location>
        <begin position="638"/>
        <end position="659"/>
    </location>
</feature>
<dbReference type="OrthoDB" id="10022113at2759"/>
<dbReference type="AlphaFoldDB" id="R7QR67"/>
<accession>R7QR67</accession>
<evidence type="ECO:0000256" key="5">
    <source>
        <dbReference type="ARBA" id="ARBA00022989"/>
    </source>
</evidence>
<reference evidence="11" key="1">
    <citation type="journal article" date="2013" name="Proc. Natl. Acad. Sci. U.S.A.">
        <title>Genome structure and metabolic features in the red seaweed Chondrus crispus shed light on evolution of the Archaeplastida.</title>
        <authorList>
            <person name="Collen J."/>
            <person name="Porcel B."/>
            <person name="Carre W."/>
            <person name="Ball S.G."/>
            <person name="Chaparro C."/>
            <person name="Tonon T."/>
            <person name="Barbeyron T."/>
            <person name="Michel G."/>
            <person name="Noel B."/>
            <person name="Valentin K."/>
            <person name="Elias M."/>
            <person name="Artiguenave F."/>
            <person name="Arun A."/>
            <person name="Aury J.M."/>
            <person name="Barbosa-Neto J.F."/>
            <person name="Bothwell J.H."/>
            <person name="Bouget F.Y."/>
            <person name="Brillet L."/>
            <person name="Cabello-Hurtado F."/>
            <person name="Capella-Gutierrez S."/>
            <person name="Charrier B."/>
            <person name="Cladiere L."/>
            <person name="Cock J.M."/>
            <person name="Coelho S.M."/>
            <person name="Colleoni C."/>
            <person name="Czjzek M."/>
            <person name="Da Silva C."/>
            <person name="Delage L."/>
            <person name="Denoeud F."/>
            <person name="Deschamps P."/>
            <person name="Dittami S.M."/>
            <person name="Gabaldon T."/>
            <person name="Gachon C.M."/>
            <person name="Groisillier A."/>
            <person name="Herve C."/>
            <person name="Jabbari K."/>
            <person name="Katinka M."/>
            <person name="Kloareg B."/>
            <person name="Kowalczyk N."/>
            <person name="Labadie K."/>
            <person name="Leblanc C."/>
            <person name="Lopez P.J."/>
            <person name="McLachlan D.H."/>
            <person name="Meslet-Cladiere L."/>
            <person name="Moustafa A."/>
            <person name="Nehr Z."/>
            <person name="Nyvall Collen P."/>
            <person name="Panaud O."/>
            <person name="Partensky F."/>
            <person name="Poulain J."/>
            <person name="Rensing S.A."/>
            <person name="Rousvoal S."/>
            <person name="Samson G."/>
            <person name="Symeonidi A."/>
            <person name="Weissenbach J."/>
            <person name="Zambounis A."/>
            <person name="Wincker P."/>
            <person name="Boyen C."/>
        </authorList>
    </citation>
    <scope>NUCLEOTIDE SEQUENCE [LARGE SCALE GENOMIC DNA]</scope>
    <source>
        <strain evidence="11">cv. Stackhouse</strain>
    </source>
</reference>
<dbReference type="PANTHER" id="PTHR13412:SF0">
    <property type="entry name" value="T-CELL IMMUNOMODULATORY PROTEIN"/>
    <property type="match status" value="1"/>
</dbReference>
<dbReference type="InterPro" id="IPR013517">
    <property type="entry name" value="FG-GAP"/>
</dbReference>
<organism evidence="10 11">
    <name type="scientific">Chondrus crispus</name>
    <name type="common">Carrageen Irish moss</name>
    <name type="synonym">Polymorpha crispa</name>
    <dbReference type="NCBI Taxonomy" id="2769"/>
    <lineage>
        <taxon>Eukaryota</taxon>
        <taxon>Rhodophyta</taxon>
        <taxon>Florideophyceae</taxon>
        <taxon>Rhodymeniophycidae</taxon>
        <taxon>Gigartinales</taxon>
        <taxon>Gigartinaceae</taxon>
        <taxon>Chondrus</taxon>
    </lineage>
</organism>
<evidence type="ECO:0000256" key="1">
    <source>
        <dbReference type="ARBA" id="ARBA00004479"/>
    </source>
</evidence>
<dbReference type="Pfam" id="PF13517">
    <property type="entry name" value="FG-GAP_3"/>
    <property type="match status" value="1"/>
</dbReference>
<evidence type="ECO:0000256" key="4">
    <source>
        <dbReference type="ARBA" id="ARBA00022729"/>
    </source>
</evidence>
<keyword evidence="4" id="KW-0732">Signal</keyword>
<keyword evidence="3 8" id="KW-0812">Transmembrane</keyword>
<keyword evidence="7" id="KW-0325">Glycoprotein</keyword>
<dbReference type="GO" id="GO:0005886">
    <property type="term" value="C:plasma membrane"/>
    <property type="evidence" value="ECO:0007669"/>
    <property type="project" value="TreeGrafter"/>
</dbReference>
<dbReference type="SUPFAM" id="SSF69318">
    <property type="entry name" value="Integrin alpha N-terminal domain"/>
    <property type="match status" value="2"/>
</dbReference>
<evidence type="ECO:0000313" key="10">
    <source>
        <dbReference type="EMBL" id="CDF39875.1"/>
    </source>
</evidence>
<keyword evidence="6 8" id="KW-0472">Membrane</keyword>
<feature type="domain" description="T-cell immunomodulatory protein TIP C2" evidence="9">
    <location>
        <begin position="537"/>
        <end position="630"/>
    </location>
</feature>
<dbReference type="GeneID" id="17317891"/>
<evidence type="ECO:0000259" key="9">
    <source>
        <dbReference type="Pfam" id="PF23122"/>
    </source>
</evidence>